<dbReference type="InterPro" id="IPR000235">
    <property type="entry name" value="Ribosomal_uS7"/>
</dbReference>
<dbReference type="InterPro" id="IPR023798">
    <property type="entry name" value="Ribosomal_uS7_dom"/>
</dbReference>
<dbReference type="AlphaFoldDB" id="A0A022QMU4"/>
<dbReference type="PhylomeDB" id="A0A022QMU4"/>
<keyword evidence="3" id="KW-0687">Ribonucleoprotein</keyword>
<evidence type="ECO:0000259" key="4">
    <source>
        <dbReference type="Pfam" id="PF00177"/>
    </source>
</evidence>
<dbReference type="Gene3D" id="1.10.455.10">
    <property type="entry name" value="Ribosomal protein S7 domain"/>
    <property type="match status" value="1"/>
</dbReference>
<comment type="similarity">
    <text evidence="1">Belongs to the universal ribosomal protein uS7 family.</text>
</comment>
<evidence type="ECO:0000313" key="5">
    <source>
        <dbReference type="EMBL" id="EYU28914.1"/>
    </source>
</evidence>
<keyword evidence="2" id="KW-0689">Ribosomal protein</keyword>
<dbReference type="GO" id="GO:1990904">
    <property type="term" value="C:ribonucleoprotein complex"/>
    <property type="evidence" value="ECO:0007669"/>
    <property type="project" value="UniProtKB-KW"/>
</dbReference>
<protein>
    <recommendedName>
        <fullName evidence="4">Small ribosomal subunit protein uS7 domain-containing protein</fullName>
    </recommendedName>
</protein>
<evidence type="ECO:0000313" key="6">
    <source>
        <dbReference type="Proteomes" id="UP000030748"/>
    </source>
</evidence>
<dbReference type="GO" id="GO:0006412">
    <property type="term" value="P:translation"/>
    <property type="evidence" value="ECO:0000318"/>
    <property type="project" value="GO_Central"/>
</dbReference>
<dbReference type="SUPFAM" id="SSF47973">
    <property type="entry name" value="Ribosomal protein S7"/>
    <property type="match status" value="1"/>
</dbReference>
<evidence type="ECO:0000256" key="1">
    <source>
        <dbReference type="ARBA" id="ARBA00007151"/>
    </source>
</evidence>
<dbReference type="PANTHER" id="PTHR11205">
    <property type="entry name" value="RIBOSOMAL PROTEIN S7"/>
    <property type="match status" value="1"/>
</dbReference>
<reference evidence="5 6" key="1">
    <citation type="journal article" date="2013" name="Proc. Natl. Acad. Sci. U.S.A.">
        <title>Fine-scale variation in meiotic recombination in Mimulus inferred from population shotgun sequencing.</title>
        <authorList>
            <person name="Hellsten U."/>
            <person name="Wright K.M."/>
            <person name="Jenkins J."/>
            <person name="Shu S."/>
            <person name="Yuan Y."/>
            <person name="Wessler S.R."/>
            <person name="Schmutz J."/>
            <person name="Willis J.H."/>
            <person name="Rokhsar D.S."/>
        </authorList>
    </citation>
    <scope>NUCLEOTIDE SEQUENCE [LARGE SCALE GENOMIC DNA]</scope>
    <source>
        <strain evidence="6">cv. DUN x IM62</strain>
    </source>
</reference>
<accession>A0A022QMU4</accession>
<keyword evidence="6" id="KW-1185">Reference proteome</keyword>
<dbReference type="GO" id="GO:0003735">
    <property type="term" value="F:structural constituent of ribosome"/>
    <property type="evidence" value="ECO:0000318"/>
    <property type="project" value="GO_Central"/>
</dbReference>
<name>A0A022QMU4_ERYGU</name>
<dbReference type="GO" id="GO:0005840">
    <property type="term" value="C:ribosome"/>
    <property type="evidence" value="ECO:0000318"/>
    <property type="project" value="GO_Central"/>
</dbReference>
<dbReference type="STRING" id="4155.A0A022QMU4"/>
<feature type="domain" description="Small ribosomal subunit protein uS7" evidence="4">
    <location>
        <begin position="54"/>
        <end position="105"/>
    </location>
</feature>
<dbReference type="Proteomes" id="UP000030748">
    <property type="component" value="Unassembled WGS sequence"/>
</dbReference>
<dbReference type="GO" id="GO:0019843">
    <property type="term" value="F:rRNA binding"/>
    <property type="evidence" value="ECO:0000318"/>
    <property type="project" value="GO_Central"/>
</dbReference>
<sequence>MKKNKYRWLKYQIIYRAMKKNQQKIETNPLFVLRQTIHGESPDIAVKARRVGKTLDIHWLLAAFRKRSGRNMAFKLRSDLVVTTKGSGDAIHKNVETRKMAAANREILFYMLIL</sequence>
<dbReference type="eggNOG" id="KOG3291">
    <property type="taxonomic scope" value="Eukaryota"/>
</dbReference>
<dbReference type="InterPro" id="IPR036823">
    <property type="entry name" value="Ribosomal_uS7_dom_sf"/>
</dbReference>
<gene>
    <name evidence="5" type="ORF">MIMGU_mgv1a022467mg</name>
</gene>
<proteinExistence type="inferred from homology"/>
<dbReference type="PIRSF" id="PIRSF002122">
    <property type="entry name" value="RPS7p_RPS7a_RPS5e_RPS7o"/>
    <property type="match status" value="1"/>
</dbReference>
<dbReference type="EMBL" id="KI631311">
    <property type="protein sequence ID" value="EYU28914.1"/>
    <property type="molecule type" value="Genomic_DNA"/>
</dbReference>
<evidence type="ECO:0000256" key="3">
    <source>
        <dbReference type="ARBA" id="ARBA00023274"/>
    </source>
</evidence>
<organism evidence="5 6">
    <name type="scientific">Erythranthe guttata</name>
    <name type="common">Yellow monkey flower</name>
    <name type="synonym">Mimulus guttatus</name>
    <dbReference type="NCBI Taxonomy" id="4155"/>
    <lineage>
        <taxon>Eukaryota</taxon>
        <taxon>Viridiplantae</taxon>
        <taxon>Streptophyta</taxon>
        <taxon>Embryophyta</taxon>
        <taxon>Tracheophyta</taxon>
        <taxon>Spermatophyta</taxon>
        <taxon>Magnoliopsida</taxon>
        <taxon>eudicotyledons</taxon>
        <taxon>Gunneridae</taxon>
        <taxon>Pentapetalae</taxon>
        <taxon>asterids</taxon>
        <taxon>lamiids</taxon>
        <taxon>Lamiales</taxon>
        <taxon>Phrymaceae</taxon>
        <taxon>Erythranthe</taxon>
    </lineage>
</organism>
<dbReference type="Pfam" id="PF00177">
    <property type="entry name" value="Ribosomal_S7"/>
    <property type="match status" value="1"/>
</dbReference>
<evidence type="ECO:0000256" key="2">
    <source>
        <dbReference type="ARBA" id="ARBA00022980"/>
    </source>
</evidence>
<dbReference type="GO" id="GO:0003729">
    <property type="term" value="F:mRNA binding"/>
    <property type="evidence" value="ECO:0000318"/>
    <property type="project" value="GO_Central"/>
</dbReference>